<dbReference type="STRING" id="291169.A9E74_02068"/>
<comment type="caution">
    <text evidence="4">The sequence shown here is derived from an EMBL/GenBank/DDBJ whole genome shotgun (WGS) entry which is preliminary data.</text>
</comment>
<keyword evidence="5" id="KW-1185">Reference proteome</keyword>
<reference evidence="4 5" key="1">
    <citation type="submission" date="2016-07" db="EMBL/GenBank/DDBJ databases">
        <title>Draft Genome Sequence of Methylophaga muralis Bur 1.</title>
        <authorList>
            <person name="Vasilenko O.V."/>
            <person name="Doronina N.V."/>
            <person name="Shmareva M.N."/>
            <person name="Tarlachkov S.V."/>
            <person name="Mustakhimov I."/>
            <person name="Trotsenko Y.A."/>
        </authorList>
    </citation>
    <scope>NUCLEOTIDE SEQUENCE [LARGE SCALE GENOMIC DNA]</scope>
    <source>
        <strain evidence="4 5">Bur 1</strain>
    </source>
</reference>
<dbReference type="InterPro" id="IPR003423">
    <property type="entry name" value="OMP_efflux"/>
</dbReference>
<dbReference type="RefSeq" id="WP_069296489.1">
    <property type="nucleotide sequence ID" value="NZ_MCRI01000025.1"/>
</dbReference>
<feature type="coiled-coil region" evidence="2">
    <location>
        <begin position="387"/>
        <end position="414"/>
    </location>
</feature>
<evidence type="ECO:0000313" key="4">
    <source>
        <dbReference type="EMBL" id="ODN66188.1"/>
    </source>
</evidence>
<comment type="similarity">
    <text evidence="1">Belongs to the outer membrane factor (OMF) (TC 1.B.17) family.</text>
</comment>
<protein>
    <submittedName>
        <fullName evidence="4">Cation efflux system protein CusC</fullName>
    </submittedName>
</protein>
<evidence type="ECO:0000313" key="5">
    <source>
        <dbReference type="Proteomes" id="UP000094379"/>
    </source>
</evidence>
<dbReference type="EMBL" id="MCRI01000025">
    <property type="protein sequence ID" value="ODN66188.1"/>
    <property type="molecule type" value="Genomic_DNA"/>
</dbReference>
<accession>A0A1E3GQ64</accession>
<organism evidence="4 5">
    <name type="scientific">Methylophaga muralis</name>
    <dbReference type="NCBI Taxonomy" id="291169"/>
    <lineage>
        <taxon>Bacteria</taxon>
        <taxon>Pseudomonadati</taxon>
        <taxon>Pseudomonadota</taxon>
        <taxon>Gammaproteobacteria</taxon>
        <taxon>Thiotrichales</taxon>
        <taxon>Piscirickettsiaceae</taxon>
        <taxon>Methylophaga</taxon>
    </lineage>
</organism>
<keyword evidence="3" id="KW-0732">Signal</keyword>
<dbReference type="AlphaFoldDB" id="A0A1E3GQ64"/>
<feature type="signal peptide" evidence="3">
    <location>
        <begin position="1"/>
        <end position="28"/>
    </location>
</feature>
<evidence type="ECO:0000256" key="2">
    <source>
        <dbReference type="SAM" id="Coils"/>
    </source>
</evidence>
<evidence type="ECO:0000256" key="1">
    <source>
        <dbReference type="ARBA" id="ARBA00007613"/>
    </source>
</evidence>
<dbReference type="PATRIC" id="fig|291169.3.peg.2079"/>
<sequence length="456" mass="51025">MNVINPERYLKKLFLLPLLLLTACSITSEQPNYDTLISTEQQQVTEWQNLPQQTEVAYLNDLVDSDMFEELLQVAMQSNPGLQQTLLTLQIRQSQLIQVSGEKRPFVSAGLSALNSSDSDASFGANVSVSWQADLWGKLADNERAANLDITEQNLLYQSARDTLAAEVMRVWLTLIAQQRAIDIEQQRLNSLQQTESFILQRYRQGLGTLEDLDSARSSVATSAANIEALTENYRQQTIQLKTLVGQVNNPAFSLPTEYPEVVIPAIDLPEQTLNRRPDLLAAYAAIEAASARTDVAYKDLLPSLNLQAVLEDIGSSPRASLFTAPVWSLLGQLTAPLYQGGQLRAEAEIRELETAFSYQQYRDTLLNAVTEIEQALSQEQALIKRQQHIETALASAENNLRQYQANYRSGLRTILDLLIVQQQTFDLRSQLDDLIYQRLLNRISLGLALGLEARA</sequence>
<dbReference type="Proteomes" id="UP000094379">
    <property type="component" value="Unassembled WGS sequence"/>
</dbReference>
<dbReference type="PANTHER" id="PTHR30203">
    <property type="entry name" value="OUTER MEMBRANE CATION EFFLUX PROTEIN"/>
    <property type="match status" value="1"/>
</dbReference>
<dbReference type="InterPro" id="IPR010131">
    <property type="entry name" value="MdtP/NodT-like"/>
</dbReference>
<dbReference type="GO" id="GO:0015562">
    <property type="term" value="F:efflux transmembrane transporter activity"/>
    <property type="evidence" value="ECO:0007669"/>
    <property type="project" value="InterPro"/>
</dbReference>
<dbReference type="Pfam" id="PF02321">
    <property type="entry name" value="OEP"/>
    <property type="match status" value="2"/>
</dbReference>
<keyword evidence="2" id="KW-0175">Coiled coil</keyword>
<name>A0A1E3GQ64_9GAMM</name>
<evidence type="ECO:0000256" key="3">
    <source>
        <dbReference type="SAM" id="SignalP"/>
    </source>
</evidence>
<dbReference type="Gene3D" id="1.20.1600.10">
    <property type="entry name" value="Outer membrane efflux proteins (OEP)"/>
    <property type="match status" value="1"/>
</dbReference>
<feature type="chain" id="PRO_5009128629" evidence="3">
    <location>
        <begin position="29"/>
        <end position="456"/>
    </location>
</feature>
<proteinExistence type="inferred from homology"/>
<dbReference type="SUPFAM" id="SSF56954">
    <property type="entry name" value="Outer membrane efflux proteins (OEP)"/>
    <property type="match status" value="1"/>
</dbReference>
<dbReference type="Gene3D" id="2.20.200.10">
    <property type="entry name" value="Outer membrane efflux proteins (OEP)"/>
    <property type="match status" value="1"/>
</dbReference>
<gene>
    <name evidence="4" type="primary">cusC_1</name>
    <name evidence="4" type="ORF">A9E74_02068</name>
</gene>